<dbReference type="InterPro" id="IPR018389">
    <property type="entry name" value="DctP_fam"/>
</dbReference>
<gene>
    <name evidence="2" type="ORF">AYR66_03520</name>
</gene>
<dbReference type="Gene3D" id="3.40.190.170">
    <property type="entry name" value="Bacterial extracellular solute-binding protein, family 7"/>
    <property type="match status" value="1"/>
</dbReference>
<dbReference type="GO" id="GO:0055085">
    <property type="term" value="P:transmembrane transport"/>
    <property type="evidence" value="ECO:0007669"/>
    <property type="project" value="InterPro"/>
</dbReference>
<comment type="caution">
    <text evidence="2">The sequence shown here is derived from an EMBL/GenBank/DDBJ whole genome shotgun (WGS) entry which is preliminary data.</text>
</comment>
<evidence type="ECO:0000256" key="1">
    <source>
        <dbReference type="ARBA" id="ARBA00022729"/>
    </source>
</evidence>
<reference evidence="2 3" key="1">
    <citation type="submission" date="2016-02" db="EMBL/GenBank/DDBJ databases">
        <authorList>
            <person name="Wen L."/>
            <person name="He K."/>
            <person name="Yang H."/>
        </authorList>
    </citation>
    <scope>NUCLEOTIDE SEQUENCE [LARGE SCALE GENOMIC DNA]</scope>
    <source>
        <strain evidence="2 3">TSA40</strain>
    </source>
</reference>
<dbReference type="OrthoDB" id="9769667at2"/>
<evidence type="ECO:0000313" key="3">
    <source>
        <dbReference type="Proteomes" id="UP000197535"/>
    </source>
</evidence>
<proteinExistence type="predicted"/>
<accession>A0A254TGN4</accession>
<dbReference type="EMBL" id="LSTO01000002">
    <property type="protein sequence ID" value="OWW18838.1"/>
    <property type="molecule type" value="Genomic_DNA"/>
</dbReference>
<dbReference type="Gene3D" id="3.40.190.10">
    <property type="entry name" value="Periplasmic binding protein-like II"/>
    <property type="match status" value="1"/>
</dbReference>
<sequence>SIGANIVSFLYGPMPTQPLGWFKKPITKTADFKGLKYRTNGLAIDLFTSMGAAVNALPGGEIVPAMDRGLLDGAEFNNATSDRILGFPDVSKICMLQSFHQSSEQFEITFNKTKFNALPAKLKAIIENAVEAASADMSWKAVDRYSTDYRELQTKNGVKFYKTPDTFLQDQLNVWDEVVAKKGEGNPLFKEVEASMRTFAERAVKWDMDTNNPRRMAYNHYFGKKQPPKKG</sequence>
<dbReference type="InterPro" id="IPR038404">
    <property type="entry name" value="TRAP_DctP_sf"/>
</dbReference>
<dbReference type="RefSeq" id="WP_088710237.1">
    <property type="nucleotide sequence ID" value="NZ_LSTO01000002.1"/>
</dbReference>
<feature type="non-terminal residue" evidence="2">
    <location>
        <position position="1"/>
    </location>
</feature>
<organism evidence="2 3">
    <name type="scientific">Noviherbaspirillum denitrificans</name>
    <dbReference type="NCBI Taxonomy" id="1968433"/>
    <lineage>
        <taxon>Bacteria</taxon>
        <taxon>Pseudomonadati</taxon>
        <taxon>Pseudomonadota</taxon>
        <taxon>Betaproteobacteria</taxon>
        <taxon>Burkholderiales</taxon>
        <taxon>Oxalobacteraceae</taxon>
        <taxon>Noviherbaspirillum</taxon>
    </lineage>
</organism>
<dbReference type="PANTHER" id="PTHR33376">
    <property type="match status" value="1"/>
</dbReference>
<protein>
    <submittedName>
        <fullName evidence="2">C4-dicarboxylate ABC transporter</fullName>
    </submittedName>
</protein>
<dbReference type="Pfam" id="PF03480">
    <property type="entry name" value="DctP"/>
    <property type="match status" value="1"/>
</dbReference>
<dbReference type="AlphaFoldDB" id="A0A254TGN4"/>
<keyword evidence="1" id="KW-0732">Signal</keyword>
<dbReference type="Proteomes" id="UP000197535">
    <property type="component" value="Unassembled WGS sequence"/>
</dbReference>
<evidence type="ECO:0000313" key="2">
    <source>
        <dbReference type="EMBL" id="OWW18838.1"/>
    </source>
</evidence>
<name>A0A254TGN4_9BURK</name>
<dbReference type="PANTHER" id="PTHR33376:SF5">
    <property type="entry name" value="EXTRACYTOPLASMIC SOLUTE RECEPTOR PROTEIN"/>
    <property type="match status" value="1"/>
</dbReference>
<keyword evidence="3" id="KW-1185">Reference proteome</keyword>